<feature type="compositionally biased region" description="Polar residues" evidence="1">
    <location>
        <begin position="65"/>
        <end position="76"/>
    </location>
</feature>
<name>A0A381PAW0_9ZZZZ</name>
<evidence type="ECO:0000313" key="2">
    <source>
        <dbReference type="EMBL" id="SUZ64111.1"/>
    </source>
</evidence>
<proteinExistence type="predicted"/>
<gene>
    <name evidence="2" type="ORF">METZ01_LOCUS16965</name>
</gene>
<dbReference type="AlphaFoldDB" id="A0A381PAW0"/>
<feature type="region of interest" description="Disordered" evidence="1">
    <location>
        <begin position="1"/>
        <end position="76"/>
    </location>
</feature>
<sequence length="76" mass="8009">VAINAAWMALNPKDQAPSIKISPPRTTQKPTDQAANQLSDARLGPPEISCTSTSRADPIKIPAATSLQTTPARSRS</sequence>
<feature type="compositionally biased region" description="Polar residues" evidence="1">
    <location>
        <begin position="24"/>
        <end position="39"/>
    </location>
</feature>
<dbReference type="EMBL" id="UINC01000928">
    <property type="protein sequence ID" value="SUZ64111.1"/>
    <property type="molecule type" value="Genomic_DNA"/>
</dbReference>
<feature type="non-terminal residue" evidence="2">
    <location>
        <position position="1"/>
    </location>
</feature>
<accession>A0A381PAW0</accession>
<organism evidence="2">
    <name type="scientific">marine metagenome</name>
    <dbReference type="NCBI Taxonomy" id="408172"/>
    <lineage>
        <taxon>unclassified sequences</taxon>
        <taxon>metagenomes</taxon>
        <taxon>ecological metagenomes</taxon>
    </lineage>
</organism>
<reference evidence="2" key="1">
    <citation type="submission" date="2018-05" db="EMBL/GenBank/DDBJ databases">
        <authorList>
            <person name="Lanie J.A."/>
            <person name="Ng W.-L."/>
            <person name="Kazmierczak K.M."/>
            <person name="Andrzejewski T.M."/>
            <person name="Davidsen T.M."/>
            <person name="Wayne K.J."/>
            <person name="Tettelin H."/>
            <person name="Glass J.I."/>
            <person name="Rusch D."/>
            <person name="Podicherti R."/>
            <person name="Tsui H.-C.T."/>
            <person name="Winkler M.E."/>
        </authorList>
    </citation>
    <scope>NUCLEOTIDE SEQUENCE</scope>
</reference>
<protein>
    <submittedName>
        <fullName evidence="2">Uncharacterized protein</fullName>
    </submittedName>
</protein>
<evidence type="ECO:0000256" key="1">
    <source>
        <dbReference type="SAM" id="MobiDB-lite"/>
    </source>
</evidence>